<dbReference type="Proteomes" id="UP000028826">
    <property type="component" value="Unassembled WGS sequence"/>
</dbReference>
<dbReference type="Gene3D" id="3.40.30.10">
    <property type="entry name" value="Glutaredoxin"/>
    <property type="match status" value="1"/>
</dbReference>
<evidence type="ECO:0000256" key="2">
    <source>
        <dbReference type="ARBA" id="ARBA00023002"/>
    </source>
</evidence>
<dbReference type="STRING" id="195105.CN97_03315"/>
<dbReference type="EMBL" id="JGYG01000016">
    <property type="protein sequence ID" value="KFI26364.1"/>
    <property type="molecule type" value="Genomic_DNA"/>
</dbReference>
<dbReference type="SUPFAM" id="SSF52833">
    <property type="entry name" value="Thioredoxin-like"/>
    <property type="match status" value="1"/>
</dbReference>
<evidence type="ECO:0000256" key="1">
    <source>
        <dbReference type="ARBA" id="ARBA00022729"/>
    </source>
</evidence>
<dbReference type="PANTHER" id="PTHR13887">
    <property type="entry name" value="GLUTATHIONE S-TRANSFERASE KAPPA"/>
    <property type="match status" value="1"/>
</dbReference>
<dbReference type="Pfam" id="PF01323">
    <property type="entry name" value="DSBA"/>
    <property type="match status" value="1"/>
</dbReference>
<dbReference type="InterPro" id="IPR036249">
    <property type="entry name" value="Thioredoxin-like_sf"/>
</dbReference>
<name>A0A086XWG4_9RHOB</name>
<keyword evidence="4" id="KW-0676">Redox-active center</keyword>
<dbReference type="PANTHER" id="PTHR13887:SF14">
    <property type="entry name" value="DISULFIDE BOND FORMATION PROTEIN D"/>
    <property type="match status" value="1"/>
</dbReference>
<sequence>MNVRRRDFLVFGGIVALIYGLRALPWDRLPGRGPRYADIADLPPFRRHEGSGQTSGATPAFIGLDPPSEDADQRLARAEVVRVDPCPALFGTDGTPGVVPIAYFSEFRCPYCRALERDLDTLLAEFPASFRLVQHELPIFGPPSELAARASVAAARQGKQQELRRRFMRTPLVAEEASVLRVAADVGLDADRLARDMTSPEVQADLDRTRALADIFGFVGTPGLVVGRTVLNGAIPYALLRRIAEDEASMPDPVC</sequence>
<protein>
    <submittedName>
        <fullName evidence="6">DSBA oxidoreductase</fullName>
    </submittedName>
</protein>
<reference evidence="6 7" key="1">
    <citation type="submission" date="2014-03" db="EMBL/GenBank/DDBJ databases">
        <title>Genome of Haematobacter massiliensis CCUG 47968.</title>
        <authorList>
            <person name="Wang D."/>
            <person name="Wang G."/>
        </authorList>
    </citation>
    <scope>NUCLEOTIDE SEQUENCE [LARGE SCALE GENOMIC DNA]</scope>
    <source>
        <strain evidence="6 7">CCUG 47968</strain>
    </source>
</reference>
<feature type="domain" description="DSBA-like thioredoxin" evidence="5">
    <location>
        <begin position="101"/>
        <end position="241"/>
    </location>
</feature>
<evidence type="ECO:0000256" key="4">
    <source>
        <dbReference type="ARBA" id="ARBA00023284"/>
    </source>
</evidence>
<evidence type="ECO:0000313" key="7">
    <source>
        <dbReference type="Proteomes" id="UP000028826"/>
    </source>
</evidence>
<dbReference type="GO" id="GO:0016491">
    <property type="term" value="F:oxidoreductase activity"/>
    <property type="evidence" value="ECO:0007669"/>
    <property type="project" value="UniProtKB-KW"/>
</dbReference>
<evidence type="ECO:0000313" key="6">
    <source>
        <dbReference type="EMBL" id="KFI26364.1"/>
    </source>
</evidence>
<proteinExistence type="predicted"/>
<keyword evidence="2" id="KW-0560">Oxidoreductase</keyword>
<keyword evidence="7" id="KW-1185">Reference proteome</keyword>
<accession>A0A086XWG4</accession>
<keyword evidence="3" id="KW-1015">Disulfide bond</keyword>
<dbReference type="InterPro" id="IPR001853">
    <property type="entry name" value="DSBA-like_thioredoxin_dom"/>
</dbReference>
<evidence type="ECO:0000256" key="3">
    <source>
        <dbReference type="ARBA" id="ARBA00023157"/>
    </source>
</evidence>
<dbReference type="AlphaFoldDB" id="A0A086XWG4"/>
<gene>
    <name evidence="6" type="ORF">CN97_03315</name>
</gene>
<evidence type="ECO:0000259" key="5">
    <source>
        <dbReference type="Pfam" id="PF01323"/>
    </source>
</evidence>
<organism evidence="6 7">
    <name type="scientific">Haematobacter massiliensis</name>
    <dbReference type="NCBI Taxonomy" id="195105"/>
    <lineage>
        <taxon>Bacteria</taxon>
        <taxon>Pseudomonadati</taxon>
        <taxon>Pseudomonadota</taxon>
        <taxon>Alphaproteobacteria</taxon>
        <taxon>Rhodobacterales</taxon>
        <taxon>Paracoccaceae</taxon>
        <taxon>Haematobacter</taxon>
    </lineage>
</organism>
<comment type="caution">
    <text evidence="6">The sequence shown here is derived from an EMBL/GenBank/DDBJ whole genome shotgun (WGS) entry which is preliminary data.</text>
</comment>
<dbReference type="eggNOG" id="COG1651">
    <property type="taxonomic scope" value="Bacteria"/>
</dbReference>
<keyword evidence="1" id="KW-0732">Signal</keyword>